<sequence>MIPFPQIARRWIIRALPALCALAALPVPAAEPLIVVEDHGGTSALPYYEVLNLQPRPAGGGKPSFAFPAQTSPMPPITPRQASEADMLPVRSARLTPGTVVRRVIEAPGLQAFFLVGDDEASHAWLRRHAASLRERGAVGLVVNVASAAALARLRAAAPGLQLAPVAADELAERLGVRHYPVLITSTGIEQ</sequence>
<dbReference type="Proteomes" id="UP000185739">
    <property type="component" value="Chromosome"/>
</dbReference>
<proteinExistence type="predicted"/>
<dbReference type="OrthoDB" id="8560395at2"/>
<gene>
    <name evidence="1" type="ORF">Tchl_0307</name>
</gene>
<evidence type="ECO:0000313" key="2">
    <source>
        <dbReference type="Proteomes" id="UP000185739"/>
    </source>
</evidence>
<accession>A0A1H5WE51</accession>
<evidence type="ECO:0000313" key="1">
    <source>
        <dbReference type="EMBL" id="APR03180.1"/>
    </source>
</evidence>
<dbReference type="STRING" id="96773.Tchl_0307"/>
<dbReference type="EMBL" id="CP018839">
    <property type="protein sequence ID" value="APR03180.1"/>
    <property type="molecule type" value="Genomic_DNA"/>
</dbReference>
<dbReference type="KEGG" id="tcl:Tchl_0307"/>
<reference evidence="1 2" key="1">
    <citation type="submission" date="2016-12" db="EMBL/GenBank/DDBJ databases">
        <title>Complete genome sequence of Thauera chlorobenzoica, a Betaproteobacterium degrading haloaromatics anaerobically to CO2 and halides.</title>
        <authorList>
            <person name="Goris T."/>
            <person name="Mergelsberg M."/>
            <person name="Boll M."/>
        </authorList>
    </citation>
    <scope>NUCLEOTIDE SEQUENCE [LARGE SCALE GENOMIC DNA]</scope>
    <source>
        <strain evidence="1 2">3CB1</strain>
    </source>
</reference>
<protein>
    <submittedName>
        <fullName evidence="1">Uncharacterized protein</fullName>
    </submittedName>
</protein>
<dbReference type="Pfam" id="PF11072">
    <property type="entry name" value="DUF2859"/>
    <property type="match status" value="1"/>
</dbReference>
<organism evidence="1 2">
    <name type="scientific">Thauera chlorobenzoica</name>
    <dbReference type="NCBI Taxonomy" id="96773"/>
    <lineage>
        <taxon>Bacteria</taxon>
        <taxon>Pseudomonadati</taxon>
        <taxon>Pseudomonadota</taxon>
        <taxon>Betaproteobacteria</taxon>
        <taxon>Rhodocyclales</taxon>
        <taxon>Zoogloeaceae</taxon>
        <taxon>Thauera</taxon>
    </lineage>
</organism>
<name>A0A1H5WE51_9RHOO</name>
<keyword evidence="2" id="KW-1185">Reference proteome</keyword>
<dbReference type="RefSeq" id="WP_083945093.1">
    <property type="nucleotide sequence ID" value="NZ_CP018839.1"/>
</dbReference>
<dbReference type="AlphaFoldDB" id="A0A1H5WE51"/>
<dbReference type="NCBIfam" id="TIGR03765">
    <property type="entry name" value="ICE_PFL_4695"/>
    <property type="match status" value="1"/>
</dbReference>
<dbReference type="InterPro" id="IPR021300">
    <property type="entry name" value="Integr_conj_element_PFL4695"/>
</dbReference>